<feature type="domain" description="PEP-utilising enzyme C-terminal" evidence="22">
    <location>
        <begin position="254"/>
        <end position="542"/>
    </location>
</feature>
<dbReference type="AlphaFoldDB" id="A0A9X2FBJ4"/>
<dbReference type="InterPro" id="IPR015813">
    <property type="entry name" value="Pyrv/PenolPyrv_kinase-like_dom"/>
</dbReference>
<dbReference type="PRINTS" id="PR01736">
    <property type="entry name" value="PHPHTRNFRASE"/>
</dbReference>
<dbReference type="InterPro" id="IPR000121">
    <property type="entry name" value="PEP_util_C"/>
</dbReference>
<evidence type="ECO:0000256" key="7">
    <source>
        <dbReference type="ARBA" id="ARBA00016544"/>
    </source>
</evidence>
<evidence type="ECO:0000259" key="22">
    <source>
        <dbReference type="Pfam" id="PF02896"/>
    </source>
</evidence>
<dbReference type="Gene3D" id="1.10.274.10">
    <property type="entry name" value="PtsI, HPr-binding domain"/>
    <property type="match status" value="1"/>
</dbReference>
<evidence type="ECO:0000256" key="2">
    <source>
        <dbReference type="ARBA" id="ARBA00001946"/>
    </source>
</evidence>
<dbReference type="Gene3D" id="3.50.30.10">
    <property type="entry name" value="Phosphohistidine domain"/>
    <property type="match status" value="1"/>
</dbReference>
<evidence type="ECO:0000256" key="12">
    <source>
        <dbReference type="ARBA" id="ARBA00022683"/>
    </source>
</evidence>
<dbReference type="NCBIfam" id="TIGR01417">
    <property type="entry name" value="PTS_I_fam"/>
    <property type="match status" value="1"/>
</dbReference>
<evidence type="ECO:0000256" key="5">
    <source>
        <dbReference type="ARBA" id="ARBA00007837"/>
    </source>
</evidence>
<dbReference type="InterPro" id="IPR040442">
    <property type="entry name" value="Pyrv_kinase-like_dom_sf"/>
</dbReference>
<feature type="active site" description="Tele-phosphohistidine intermediate" evidence="18">
    <location>
        <position position="191"/>
    </location>
</feature>
<dbReference type="InterPro" id="IPR036618">
    <property type="entry name" value="PtsI_HPr-bd_sf"/>
</dbReference>
<dbReference type="Pfam" id="PF05524">
    <property type="entry name" value="PEP-utilisers_N"/>
    <property type="match status" value="1"/>
</dbReference>
<dbReference type="Pfam" id="PF02896">
    <property type="entry name" value="PEP-utilizers_C"/>
    <property type="match status" value="1"/>
</dbReference>
<evidence type="ECO:0000256" key="3">
    <source>
        <dbReference type="ARBA" id="ARBA00002728"/>
    </source>
</evidence>
<accession>A0A9X2FBJ4</accession>
<keyword evidence="9 17" id="KW-0963">Cytoplasm</keyword>
<evidence type="ECO:0000256" key="13">
    <source>
        <dbReference type="ARBA" id="ARBA00022723"/>
    </source>
</evidence>
<feature type="domain" description="Phosphotransferase system enzyme I N-terminal" evidence="23">
    <location>
        <begin position="5"/>
        <end position="128"/>
    </location>
</feature>
<dbReference type="InterPro" id="IPR006318">
    <property type="entry name" value="PTS_EI-like"/>
</dbReference>
<dbReference type="PROSITE" id="PS00742">
    <property type="entry name" value="PEP_ENZYMES_2"/>
    <property type="match status" value="1"/>
</dbReference>
<reference evidence="24" key="1">
    <citation type="submission" date="2022-06" db="EMBL/GenBank/DDBJ databases">
        <title>Aeoliella straminimaris, a novel planctomycete from sediments.</title>
        <authorList>
            <person name="Vitorino I.R."/>
            <person name="Lage O.M."/>
        </authorList>
    </citation>
    <scope>NUCLEOTIDE SEQUENCE</scope>
    <source>
        <strain evidence="24">ICT_H6.2</strain>
    </source>
</reference>
<dbReference type="SUPFAM" id="SSF47831">
    <property type="entry name" value="Enzyme I of the PEP:sugar phosphotransferase system HPr-binding (sub)domain"/>
    <property type="match status" value="1"/>
</dbReference>
<comment type="function">
    <text evidence="3 17">General (non sugar-specific) component of the phosphoenolpyruvate-dependent sugar phosphotransferase system (sugar PTS). This major carbohydrate active-transport system catalyzes the phosphorylation of incoming sugar substrates concomitantly with their translocation across the cell membrane. Enzyme I transfers the phosphoryl group from phosphoenolpyruvate (PEP) to the phosphoryl carrier protein (HPr).</text>
</comment>
<evidence type="ECO:0000256" key="15">
    <source>
        <dbReference type="ARBA" id="ARBA00022842"/>
    </source>
</evidence>
<feature type="binding site" evidence="20">
    <location>
        <position position="457"/>
    </location>
    <ligand>
        <name>Mg(2+)</name>
        <dbReference type="ChEBI" id="CHEBI:18420"/>
    </ligand>
</feature>
<evidence type="ECO:0000256" key="10">
    <source>
        <dbReference type="ARBA" id="ARBA00022597"/>
    </source>
</evidence>
<proteinExistence type="inferred from homology"/>
<evidence type="ECO:0000313" key="25">
    <source>
        <dbReference type="Proteomes" id="UP001155241"/>
    </source>
</evidence>
<feature type="binding site" evidence="20">
    <location>
        <position position="433"/>
    </location>
    <ligand>
        <name>Mg(2+)</name>
        <dbReference type="ChEBI" id="CHEBI:18420"/>
    </ligand>
</feature>
<dbReference type="InterPro" id="IPR050499">
    <property type="entry name" value="PEP-utilizing_PTS_enzyme"/>
</dbReference>
<dbReference type="InterPro" id="IPR023151">
    <property type="entry name" value="PEP_util_CS"/>
</dbReference>
<comment type="caution">
    <text evidence="24">The sequence shown here is derived from an EMBL/GenBank/DDBJ whole genome shotgun (WGS) entry which is preliminary data.</text>
</comment>
<evidence type="ECO:0000313" key="24">
    <source>
        <dbReference type="EMBL" id="MCO6045875.1"/>
    </source>
</evidence>
<dbReference type="EC" id="2.7.3.9" evidence="6 17"/>
<dbReference type="EMBL" id="JAMXLR010000061">
    <property type="protein sequence ID" value="MCO6045875.1"/>
    <property type="molecule type" value="Genomic_DNA"/>
</dbReference>
<evidence type="ECO:0000256" key="4">
    <source>
        <dbReference type="ARBA" id="ARBA00004496"/>
    </source>
</evidence>
<dbReference type="PANTHER" id="PTHR46244:SF3">
    <property type="entry name" value="PHOSPHOENOLPYRUVATE-PROTEIN PHOSPHOTRANSFERASE"/>
    <property type="match status" value="1"/>
</dbReference>
<evidence type="ECO:0000256" key="19">
    <source>
        <dbReference type="PIRSR" id="PIRSR000732-2"/>
    </source>
</evidence>
<dbReference type="InterPro" id="IPR008279">
    <property type="entry name" value="PEP-util_enz_mobile_dom"/>
</dbReference>
<dbReference type="PANTHER" id="PTHR46244">
    <property type="entry name" value="PHOSPHOENOLPYRUVATE-PROTEIN PHOSPHOTRANSFERASE"/>
    <property type="match status" value="1"/>
</dbReference>
<dbReference type="GO" id="GO:0005737">
    <property type="term" value="C:cytoplasm"/>
    <property type="evidence" value="ECO:0007669"/>
    <property type="project" value="UniProtKB-SubCell"/>
</dbReference>
<keyword evidence="25" id="KW-1185">Reference proteome</keyword>
<comment type="subcellular location">
    <subcellularLocation>
        <location evidence="4 17">Cytoplasm</location>
    </subcellularLocation>
</comment>
<feature type="domain" description="PEP-utilising enzyme mobile" evidence="21">
    <location>
        <begin position="157"/>
        <end position="227"/>
    </location>
</feature>
<dbReference type="PIRSF" id="PIRSF000732">
    <property type="entry name" value="PTS_enzyme_I"/>
    <property type="match status" value="1"/>
</dbReference>
<dbReference type="GO" id="GO:0046872">
    <property type="term" value="F:metal ion binding"/>
    <property type="evidence" value="ECO:0007669"/>
    <property type="project" value="UniProtKB-KW"/>
</dbReference>
<dbReference type="InterPro" id="IPR024692">
    <property type="entry name" value="PTS_EI"/>
</dbReference>
<dbReference type="RefSeq" id="WP_252853984.1">
    <property type="nucleotide sequence ID" value="NZ_JAMXLR010000061.1"/>
</dbReference>
<feature type="active site" description="Proton donor" evidence="18">
    <location>
        <position position="504"/>
    </location>
</feature>
<name>A0A9X2FBJ4_9BACT</name>
<feature type="binding site" evidence="19">
    <location>
        <position position="334"/>
    </location>
    <ligand>
        <name>phosphoenolpyruvate</name>
        <dbReference type="ChEBI" id="CHEBI:58702"/>
    </ligand>
</feature>
<evidence type="ECO:0000256" key="16">
    <source>
        <dbReference type="ARBA" id="ARBA00033235"/>
    </source>
</evidence>
<keyword evidence="12 17" id="KW-0598">Phosphotransferase system</keyword>
<evidence type="ECO:0000259" key="21">
    <source>
        <dbReference type="Pfam" id="PF00391"/>
    </source>
</evidence>
<dbReference type="SUPFAM" id="SSF52009">
    <property type="entry name" value="Phosphohistidine domain"/>
    <property type="match status" value="1"/>
</dbReference>
<feature type="binding site" evidence="19">
    <location>
        <begin position="456"/>
        <end position="457"/>
    </location>
    <ligand>
        <name>phosphoenolpyruvate</name>
        <dbReference type="ChEBI" id="CHEBI:58702"/>
    </ligand>
</feature>
<keyword evidence="10 17" id="KW-0762">Sugar transport</keyword>
<dbReference type="InterPro" id="IPR008731">
    <property type="entry name" value="PTS_EIN"/>
</dbReference>
<evidence type="ECO:0000256" key="8">
    <source>
        <dbReference type="ARBA" id="ARBA00022448"/>
    </source>
</evidence>
<dbReference type="SUPFAM" id="SSF51621">
    <property type="entry name" value="Phosphoenolpyruvate/pyruvate domain"/>
    <property type="match status" value="1"/>
</dbReference>
<gene>
    <name evidence="24" type="primary">ptsP</name>
    <name evidence="24" type="ORF">NG895_18400</name>
</gene>
<comment type="catalytic activity">
    <reaction evidence="1 17">
        <text>L-histidyl-[protein] + phosphoenolpyruvate = N(pros)-phospho-L-histidyl-[protein] + pyruvate</text>
        <dbReference type="Rhea" id="RHEA:23880"/>
        <dbReference type="Rhea" id="RHEA-COMP:9745"/>
        <dbReference type="Rhea" id="RHEA-COMP:9746"/>
        <dbReference type="ChEBI" id="CHEBI:15361"/>
        <dbReference type="ChEBI" id="CHEBI:29979"/>
        <dbReference type="ChEBI" id="CHEBI:58702"/>
        <dbReference type="ChEBI" id="CHEBI:64837"/>
        <dbReference type="EC" id="2.7.3.9"/>
    </reaction>
</comment>
<comment type="similarity">
    <text evidence="5 17">Belongs to the PEP-utilizing enzyme family.</text>
</comment>
<sequence>MQRLQGIAVSPGVAIGEAIIFGNEGFRISRRFLPREAVASELARLDQAIAAAAKEIDLNRQRVAEQLGDDYAAIFSAHLQMLQDRKLREELEQMIRDRHYSPEYSVSRALRRYAKVFLSLEGDTMAERANDVFDIEKRLLRHLLGERREGLGELTGEVLILAHNLTPSETANLNPNFVKGFVTETGGPGSHTAIVAEALDIPAVVGTGPFLTEVSGGETLIIDGDNGLVILQPDEETLARYRHEVDEHKQLAAKLETLRDLPSDTLDGQHVTMFGNIEFPAEVKPCLDRGAEGIGLYRTEFLYLTRDVQPSESDHLAAYREVIEALDGRPVVMRTLDLGADKIPNFPMPDDERNPFLGLRSTRLALKHVDMFRIQLRAMLRATTAGPIKIMFPLITNLLELRRAKMVLSDAMEDLEEEGIPFSRDIDIGMMVEVPSAVVMMDHFVQEVDFFSIGTNDLIQYALAVDRSNKDVASLYTGSDPSILRLIKMAIDTAAQHDKPISMCGQMCGNPIYTMVLLGLGLRTFSVVPAAIPEIKRVCRSVTIPQCEEFAARVMSLESARDVKTALREELIKILPDQLI</sequence>
<evidence type="ECO:0000256" key="17">
    <source>
        <dbReference type="PIRNR" id="PIRNR000732"/>
    </source>
</evidence>
<feature type="binding site" evidence="19">
    <location>
        <position position="467"/>
    </location>
    <ligand>
        <name>phosphoenolpyruvate</name>
        <dbReference type="ChEBI" id="CHEBI:58702"/>
    </ligand>
</feature>
<evidence type="ECO:0000256" key="9">
    <source>
        <dbReference type="ARBA" id="ARBA00022490"/>
    </source>
</evidence>
<dbReference type="Proteomes" id="UP001155241">
    <property type="component" value="Unassembled WGS sequence"/>
</dbReference>
<protein>
    <recommendedName>
        <fullName evidence="7 17">Phosphoenolpyruvate-protein phosphotransferase</fullName>
        <ecNumber evidence="6 17">2.7.3.9</ecNumber>
    </recommendedName>
    <alternativeName>
        <fullName evidence="16 17">Phosphotransferase system, enzyme I</fullName>
    </alternativeName>
</protein>
<keyword evidence="11 17" id="KW-0808">Transferase</keyword>
<dbReference type="GO" id="GO:0009401">
    <property type="term" value="P:phosphoenolpyruvate-dependent sugar phosphotransferase system"/>
    <property type="evidence" value="ECO:0007669"/>
    <property type="project" value="UniProtKB-KW"/>
</dbReference>
<keyword evidence="13 17" id="KW-0479">Metal-binding</keyword>
<evidence type="ECO:0000256" key="1">
    <source>
        <dbReference type="ARBA" id="ARBA00000683"/>
    </source>
</evidence>
<dbReference type="GO" id="GO:0016301">
    <property type="term" value="F:kinase activity"/>
    <property type="evidence" value="ECO:0007669"/>
    <property type="project" value="UniProtKB-KW"/>
</dbReference>
<organism evidence="24 25">
    <name type="scientific">Aeoliella straminimaris</name>
    <dbReference type="NCBI Taxonomy" id="2954799"/>
    <lineage>
        <taxon>Bacteria</taxon>
        <taxon>Pseudomonadati</taxon>
        <taxon>Planctomycetota</taxon>
        <taxon>Planctomycetia</taxon>
        <taxon>Pirellulales</taxon>
        <taxon>Lacipirellulaceae</taxon>
        <taxon>Aeoliella</taxon>
    </lineage>
</organism>
<dbReference type="InterPro" id="IPR036637">
    <property type="entry name" value="Phosphohistidine_dom_sf"/>
</dbReference>
<keyword evidence="8 17" id="KW-0813">Transport</keyword>
<dbReference type="Gene3D" id="3.20.20.60">
    <property type="entry name" value="Phosphoenolpyruvate-binding domains"/>
    <property type="match status" value="1"/>
</dbReference>
<evidence type="ECO:0000259" key="23">
    <source>
        <dbReference type="Pfam" id="PF05524"/>
    </source>
</evidence>
<evidence type="ECO:0000256" key="14">
    <source>
        <dbReference type="ARBA" id="ARBA00022777"/>
    </source>
</evidence>
<keyword evidence="15 17" id="KW-0460">Magnesium</keyword>
<feature type="binding site" evidence="19">
    <location>
        <position position="298"/>
    </location>
    <ligand>
        <name>phosphoenolpyruvate</name>
        <dbReference type="ChEBI" id="CHEBI:58702"/>
    </ligand>
</feature>
<evidence type="ECO:0000256" key="6">
    <source>
        <dbReference type="ARBA" id="ARBA00012232"/>
    </source>
</evidence>
<comment type="cofactor">
    <cofactor evidence="2 17 20">
        <name>Mg(2+)</name>
        <dbReference type="ChEBI" id="CHEBI:18420"/>
    </cofactor>
</comment>
<dbReference type="Pfam" id="PF00391">
    <property type="entry name" value="PEP-utilizers"/>
    <property type="match status" value="1"/>
</dbReference>
<evidence type="ECO:0000256" key="11">
    <source>
        <dbReference type="ARBA" id="ARBA00022679"/>
    </source>
</evidence>
<evidence type="ECO:0000256" key="18">
    <source>
        <dbReference type="PIRSR" id="PIRSR000732-1"/>
    </source>
</evidence>
<evidence type="ECO:0000256" key="20">
    <source>
        <dbReference type="PIRSR" id="PIRSR000732-3"/>
    </source>
</evidence>
<keyword evidence="14 17" id="KW-0418">Kinase</keyword>
<dbReference type="GO" id="GO:0008965">
    <property type="term" value="F:phosphoenolpyruvate-protein phosphotransferase activity"/>
    <property type="evidence" value="ECO:0007669"/>
    <property type="project" value="UniProtKB-EC"/>
</dbReference>